<dbReference type="InterPro" id="IPR008141">
    <property type="entry name" value="Ala_DH"/>
</dbReference>
<dbReference type="PANTHER" id="PTHR42795">
    <property type="entry name" value="ALANINE DEHYDROGENASE"/>
    <property type="match status" value="1"/>
</dbReference>
<evidence type="ECO:0000256" key="8">
    <source>
        <dbReference type="PIRSR" id="PIRSR000183-2"/>
    </source>
</evidence>
<evidence type="ECO:0000259" key="10">
    <source>
        <dbReference type="SMART" id="SM01002"/>
    </source>
</evidence>
<dbReference type="SUPFAM" id="SSF52283">
    <property type="entry name" value="Formate/glycerate dehydrogenase catalytic domain-like"/>
    <property type="match status" value="1"/>
</dbReference>
<dbReference type="RefSeq" id="WP_100541750.1">
    <property type="nucleotide sequence ID" value="NZ_CP158849.1"/>
</dbReference>
<evidence type="ECO:0000256" key="4">
    <source>
        <dbReference type="ARBA" id="ARBA00023002"/>
    </source>
</evidence>
<feature type="binding site" evidence="9">
    <location>
        <begin position="266"/>
        <end position="269"/>
    </location>
    <ligand>
        <name>NAD(+)</name>
        <dbReference type="ChEBI" id="CHEBI:57540"/>
    </ligand>
</feature>
<feature type="domain" description="Alanine dehydrogenase/pyridine nucleotide transhydrogenase N-terminal" evidence="11">
    <location>
        <begin position="4"/>
        <end position="136"/>
    </location>
</feature>
<dbReference type="Gene3D" id="3.40.50.720">
    <property type="entry name" value="NAD(P)-binding Rossmann-like Domain"/>
    <property type="match status" value="2"/>
</dbReference>
<evidence type="ECO:0000256" key="6">
    <source>
        <dbReference type="PIRNR" id="PIRNR000183"/>
    </source>
</evidence>
<gene>
    <name evidence="12" type="primary">ald</name>
    <name evidence="12" type="ORF">CWD94_00245</name>
</gene>
<feature type="binding site" evidence="8">
    <location>
        <position position="15"/>
    </location>
    <ligand>
        <name>substrate</name>
    </ligand>
</feature>
<dbReference type="GO" id="GO:0000286">
    <property type="term" value="F:alanine dehydrogenase activity"/>
    <property type="evidence" value="ECO:0007669"/>
    <property type="project" value="UniProtKB-UniRule"/>
</dbReference>
<dbReference type="InterPro" id="IPR008143">
    <property type="entry name" value="Ala_DH/PNT_CS2"/>
</dbReference>
<dbReference type="InterPro" id="IPR007886">
    <property type="entry name" value="AlaDH/PNT_N"/>
</dbReference>
<feature type="binding site" evidence="9">
    <location>
        <position position="279"/>
    </location>
    <ligand>
        <name>NAD(+)</name>
        <dbReference type="ChEBI" id="CHEBI:57540"/>
    </ligand>
</feature>
<protein>
    <recommendedName>
        <fullName evidence="3 6">Alanine dehydrogenase</fullName>
        <ecNumber evidence="3 6">1.4.1.1</ecNumber>
    </recommendedName>
</protein>
<feature type="binding site" evidence="9">
    <location>
        <begin position="298"/>
        <end position="301"/>
    </location>
    <ligand>
        <name>NAD(+)</name>
        <dbReference type="ChEBI" id="CHEBI:57540"/>
    </ligand>
</feature>
<evidence type="ECO:0000256" key="1">
    <source>
        <dbReference type="ARBA" id="ARBA00005206"/>
    </source>
</evidence>
<evidence type="ECO:0000256" key="5">
    <source>
        <dbReference type="ARBA" id="ARBA00023027"/>
    </source>
</evidence>
<dbReference type="SMART" id="SM01002">
    <property type="entry name" value="AlaDh_PNT_C"/>
    <property type="match status" value="1"/>
</dbReference>
<dbReference type="Pfam" id="PF01262">
    <property type="entry name" value="AlaDh_PNT_C"/>
    <property type="match status" value="1"/>
</dbReference>
<dbReference type="UniPathway" id="UPA00527">
    <property type="reaction ID" value="UER00585"/>
</dbReference>
<evidence type="ECO:0000256" key="2">
    <source>
        <dbReference type="ARBA" id="ARBA00005689"/>
    </source>
</evidence>
<dbReference type="GO" id="GO:0042853">
    <property type="term" value="P:L-alanine catabolic process"/>
    <property type="evidence" value="ECO:0007669"/>
    <property type="project" value="UniProtKB-UniPathway"/>
</dbReference>
<dbReference type="SMART" id="SM01003">
    <property type="entry name" value="AlaDh_PNT_N"/>
    <property type="match status" value="1"/>
</dbReference>
<dbReference type="EC" id="1.4.1.1" evidence="3 6"/>
<evidence type="ECO:0000256" key="7">
    <source>
        <dbReference type="PIRSR" id="PIRSR000183-1"/>
    </source>
</evidence>
<feature type="binding site" evidence="9">
    <location>
        <position position="219"/>
    </location>
    <ligand>
        <name>NAD(+)</name>
        <dbReference type="ChEBI" id="CHEBI:57540"/>
    </ligand>
</feature>
<dbReference type="PROSITE" id="PS00837">
    <property type="entry name" value="ALADH_PNT_2"/>
    <property type="match status" value="1"/>
</dbReference>
<dbReference type="AlphaFoldDB" id="A0A2M9QC27"/>
<comment type="catalytic activity">
    <reaction evidence="6">
        <text>L-alanine + NAD(+) + H2O = pyruvate + NH4(+) + NADH + H(+)</text>
        <dbReference type="Rhea" id="RHEA:18405"/>
        <dbReference type="ChEBI" id="CHEBI:15361"/>
        <dbReference type="ChEBI" id="CHEBI:15377"/>
        <dbReference type="ChEBI" id="CHEBI:15378"/>
        <dbReference type="ChEBI" id="CHEBI:28938"/>
        <dbReference type="ChEBI" id="CHEBI:57540"/>
        <dbReference type="ChEBI" id="CHEBI:57945"/>
        <dbReference type="ChEBI" id="CHEBI:57972"/>
        <dbReference type="EC" id="1.4.1.1"/>
    </reaction>
</comment>
<dbReference type="GO" id="GO:0000166">
    <property type="term" value="F:nucleotide binding"/>
    <property type="evidence" value="ECO:0007669"/>
    <property type="project" value="UniProtKB-KW"/>
</dbReference>
<dbReference type="GO" id="GO:0005886">
    <property type="term" value="C:plasma membrane"/>
    <property type="evidence" value="ECO:0007669"/>
    <property type="project" value="TreeGrafter"/>
</dbReference>
<feature type="binding site" evidence="9">
    <location>
        <position position="133"/>
    </location>
    <ligand>
        <name>NAD(+)</name>
        <dbReference type="ChEBI" id="CHEBI:57540"/>
    </ligand>
</feature>
<dbReference type="SUPFAM" id="SSF51735">
    <property type="entry name" value="NAD(P)-binding Rossmann-fold domains"/>
    <property type="match status" value="1"/>
</dbReference>
<dbReference type="CDD" id="cd05305">
    <property type="entry name" value="L-AlaDH"/>
    <property type="match status" value="1"/>
</dbReference>
<feature type="active site" description="Proton donor/acceptor" evidence="7">
    <location>
        <position position="95"/>
    </location>
</feature>
<accession>A0A2M9QC27</accession>
<keyword evidence="5 6" id="KW-0520">NAD</keyword>
<evidence type="ECO:0000313" key="13">
    <source>
        <dbReference type="Proteomes" id="UP000232101"/>
    </source>
</evidence>
<feature type="active site" description="Proton donor/acceptor" evidence="7">
    <location>
        <position position="269"/>
    </location>
</feature>
<dbReference type="PIRSF" id="PIRSF000183">
    <property type="entry name" value="Alanine_dh"/>
    <property type="match status" value="1"/>
</dbReference>
<dbReference type="EMBL" id="PHQY01000001">
    <property type="protein sequence ID" value="PJO45622.1"/>
    <property type="molecule type" value="Genomic_DNA"/>
</dbReference>
<comment type="similarity">
    <text evidence="2 6">Belongs to the AlaDH/PNT family.</text>
</comment>
<evidence type="ECO:0000259" key="11">
    <source>
        <dbReference type="SMART" id="SM01003"/>
    </source>
</evidence>
<comment type="caution">
    <text evidence="12">The sequence shown here is derived from an EMBL/GenBank/DDBJ whole genome shotgun (WGS) entry which is preliminary data.</text>
</comment>
<evidence type="ECO:0000313" key="12">
    <source>
        <dbReference type="EMBL" id="PJO45622.1"/>
    </source>
</evidence>
<dbReference type="InterPro" id="IPR007698">
    <property type="entry name" value="AlaDH/PNT_NAD(H)-bd"/>
</dbReference>
<comment type="pathway">
    <text evidence="1">Amino-acid degradation; L-alanine degradation via dehydrogenase pathway; NH(3) and pyruvate from L-alanine: step 1/1.</text>
</comment>
<keyword evidence="4 6" id="KW-0560">Oxidoreductase</keyword>
<dbReference type="NCBIfam" id="TIGR00518">
    <property type="entry name" value="alaDH"/>
    <property type="match status" value="1"/>
</dbReference>
<feature type="binding site" evidence="8">
    <location>
        <position position="74"/>
    </location>
    <ligand>
        <name>substrate</name>
    </ligand>
</feature>
<evidence type="ECO:0000256" key="9">
    <source>
        <dbReference type="PIRSR" id="PIRSR000183-3"/>
    </source>
</evidence>
<dbReference type="PANTHER" id="PTHR42795:SF1">
    <property type="entry name" value="ALANINE DEHYDROGENASE"/>
    <property type="match status" value="1"/>
</dbReference>
<dbReference type="FunFam" id="3.40.50.720:FF:000049">
    <property type="entry name" value="Alanine dehydrogenase"/>
    <property type="match status" value="1"/>
</dbReference>
<sequence length="381" mass="40246">MIIGVPKEIKNNENRVGITPAGVVAYKKGGHEVIIESSAGLGSGFTDQDYLDVGAQITKSTKEAWDVDMVIKVKEPIREEYKYFKENLILYTYLHLAPEPELTKALLESKVTGIAYETIQLDSGALPLLTPMSEVAGRMSVQIGAHFLENSKGGRGVLLGGIPGVAPGNVVIVGAGVVGTNAAKMAVGLGANVTILDVNITRLSQIDDMFQGRVRTLASNTYNIAEAVKTADLLIGAVLIPGSRAPQLVSKEMIQTMQKGSVVVDVAVDQGGSIETIDRITTHSNPTYEVYGVVHYAVANMPGACARTSTMGLSNVTVPYGLQIANKGYRQAALDNPVLAKGINVVNGKIVYKAVADAHGLPYTDLQVELAADSTSALAVK</sequence>
<proteinExistence type="inferred from homology"/>
<reference evidence="12 13" key="1">
    <citation type="submission" date="2017-11" db="EMBL/GenBank/DDBJ databases">
        <title>Bacterial isolate from king chilli rhizosphere.</title>
        <authorList>
            <person name="Takhelmayum P."/>
            <person name="Sarangthem I."/>
        </authorList>
    </citation>
    <scope>NUCLEOTIDE SEQUENCE [LARGE SCALE GENOMIC DNA]</scope>
    <source>
        <strain evidence="13">t26</strain>
    </source>
</reference>
<feature type="binding site" evidence="9">
    <location>
        <position position="202"/>
    </location>
    <ligand>
        <name>NAD(+)</name>
        <dbReference type="ChEBI" id="CHEBI:57540"/>
    </ligand>
</feature>
<dbReference type="Pfam" id="PF05222">
    <property type="entry name" value="AlaDh_PNT_N"/>
    <property type="match status" value="1"/>
</dbReference>
<evidence type="ECO:0000256" key="3">
    <source>
        <dbReference type="ARBA" id="ARBA00012897"/>
    </source>
</evidence>
<feature type="domain" description="Alanine dehydrogenase/pyridine nucleotide transhydrogenase NAD(H)-binding" evidence="10">
    <location>
        <begin position="148"/>
        <end position="297"/>
    </location>
</feature>
<dbReference type="Proteomes" id="UP000232101">
    <property type="component" value="Unassembled WGS sequence"/>
</dbReference>
<name>A0A2M9QC27_9BACI</name>
<feature type="binding site" evidence="9">
    <location>
        <begin position="238"/>
        <end position="239"/>
    </location>
    <ligand>
        <name>NAD(+)</name>
        <dbReference type="ChEBI" id="CHEBI:57540"/>
    </ligand>
</feature>
<dbReference type="InterPro" id="IPR036291">
    <property type="entry name" value="NAD(P)-bd_dom_sf"/>
</dbReference>
<feature type="binding site" evidence="9">
    <location>
        <position position="197"/>
    </location>
    <ligand>
        <name>NAD(+)</name>
        <dbReference type="ChEBI" id="CHEBI:57540"/>
    </ligand>
</feature>
<keyword evidence="9" id="KW-0547">Nucleotide-binding</keyword>
<organism evidence="12 13">
    <name type="scientific">Lysinibacillus xylanilyticus</name>
    <dbReference type="NCBI Taxonomy" id="582475"/>
    <lineage>
        <taxon>Bacteria</taxon>
        <taxon>Bacillati</taxon>
        <taxon>Bacillota</taxon>
        <taxon>Bacilli</taxon>
        <taxon>Bacillales</taxon>
        <taxon>Bacillaceae</taxon>
        <taxon>Lysinibacillus</taxon>
    </lineage>
</organism>